<sequence>MSSTDKEITGDPIAFDDVEAMGESFYDEKWTDGLPVLAPTAERVEAMLGGRDGGELLGTMPPRWRRAHVHHVAVNAVLAGCRPEYFPVVLAGVRAILDPALNLYGVQGTTNPAGVMLVVNGPARTELDVNSGHNLFGQGWRANATIGRAIRLCMINIGGGLPVYGDMSTLGNPNKYGSCIAENEELSPWEPFHVERGFAADQSVVTAAGVTAPQNIAILSQDPIAILDGIAGALMSSGSNLVLFTAQPLVVIGPVHATHLARNGYDKKSIREYLWEKGTIDITGVGGTDGKAMREWKARCYHVDGDREIMRPTVTPEDIGLVIAGGKSGPHSAVLQPFNITQLVSKPVE</sequence>
<reference evidence="1 2" key="1">
    <citation type="submission" date="2019-03" db="EMBL/GenBank/DDBJ databases">
        <title>Genomic Encyclopedia of Archaeal and Bacterial Type Strains, Phase II (KMG-II): from individual species to whole genera.</title>
        <authorList>
            <person name="Goeker M."/>
        </authorList>
    </citation>
    <scope>NUCLEOTIDE SEQUENCE [LARGE SCALE GENOMIC DNA]</scope>
    <source>
        <strain evidence="1 2">DSM 45499</strain>
    </source>
</reference>
<keyword evidence="2" id="KW-1185">Reference proteome</keyword>
<dbReference type="EMBL" id="SOCP01000002">
    <property type="protein sequence ID" value="TDV56334.1"/>
    <property type="molecule type" value="Genomic_DNA"/>
</dbReference>
<protein>
    <submittedName>
        <fullName evidence="1">Uncharacterized protein</fullName>
    </submittedName>
</protein>
<organism evidence="1 2">
    <name type="scientific">Actinophytocola oryzae</name>
    <dbReference type="NCBI Taxonomy" id="502181"/>
    <lineage>
        <taxon>Bacteria</taxon>
        <taxon>Bacillati</taxon>
        <taxon>Actinomycetota</taxon>
        <taxon>Actinomycetes</taxon>
        <taxon>Pseudonocardiales</taxon>
        <taxon>Pseudonocardiaceae</taxon>
    </lineage>
</organism>
<evidence type="ECO:0000313" key="1">
    <source>
        <dbReference type="EMBL" id="TDV56334.1"/>
    </source>
</evidence>
<dbReference type="Proteomes" id="UP000294927">
    <property type="component" value="Unassembled WGS sequence"/>
</dbReference>
<gene>
    <name evidence="1" type="ORF">CLV71_102401</name>
</gene>
<dbReference type="AlphaFoldDB" id="A0A4R7W1J3"/>
<accession>A0A4R7W1J3</accession>
<proteinExistence type="predicted"/>
<evidence type="ECO:0000313" key="2">
    <source>
        <dbReference type="Proteomes" id="UP000294927"/>
    </source>
</evidence>
<comment type="caution">
    <text evidence="1">The sequence shown here is derived from an EMBL/GenBank/DDBJ whole genome shotgun (WGS) entry which is preliminary data.</text>
</comment>
<name>A0A4R7W1J3_9PSEU</name>